<dbReference type="PATRIC" id="fig|189381.12.peg.433"/>
<dbReference type="PANTHER" id="PTHR10579:SF43">
    <property type="entry name" value="ZINC FINGER (C3HC4-TYPE RING FINGER) FAMILY PROTEIN"/>
    <property type="match status" value="1"/>
</dbReference>
<dbReference type="STRING" id="189381.GCA_900166615_03958"/>
<dbReference type="InterPro" id="IPR002035">
    <property type="entry name" value="VWF_A"/>
</dbReference>
<dbReference type="OrthoDB" id="1814775at2"/>
<name>A0A0M0GN60_9BACI</name>
<evidence type="ECO:0000313" key="2">
    <source>
        <dbReference type="EMBL" id="KON91284.1"/>
    </source>
</evidence>
<gene>
    <name evidence="2" type="ORF">AF331_01750</name>
</gene>
<protein>
    <submittedName>
        <fullName evidence="2">von Willebrand factor A</fullName>
    </submittedName>
</protein>
<reference evidence="3" key="1">
    <citation type="submission" date="2015-07" db="EMBL/GenBank/DDBJ databases">
        <title>Fjat-14235 jcm11544.</title>
        <authorList>
            <person name="Liu B."/>
            <person name="Wang J."/>
            <person name="Zhu Y."/>
            <person name="Liu G."/>
            <person name="Chen Q."/>
            <person name="Chen Z."/>
            <person name="Lan J."/>
            <person name="Che J."/>
            <person name="Ge C."/>
            <person name="Shi H."/>
            <person name="Pan Z."/>
            <person name="Liu X."/>
        </authorList>
    </citation>
    <scope>NUCLEOTIDE SEQUENCE [LARGE SCALE GENOMIC DNA]</scope>
    <source>
        <strain evidence="3">JCM 11544</strain>
    </source>
</reference>
<dbReference type="EMBL" id="LGUE01000001">
    <property type="protein sequence ID" value="KON91284.1"/>
    <property type="molecule type" value="Genomic_DNA"/>
</dbReference>
<dbReference type="SMART" id="SM00327">
    <property type="entry name" value="VWA"/>
    <property type="match status" value="1"/>
</dbReference>
<dbReference type="InterPro" id="IPR036465">
    <property type="entry name" value="vWFA_dom_sf"/>
</dbReference>
<dbReference type="Gene3D" id="3.40.50.410">
    <property type="entry name" value="von Willebrand factor, type A domain"/>
    <property type="match status" value="1"/>
</dbReference>
<comment type="caution">
    <text evidence="2">The sequence shown here is derived from an EMBL/GenBank/DDBJ whole genome shotgun (WGS) entry which is preliminary data.</text>
</comment>
<organism evidence="2 3">
    <name type="scientific">Rossellomorea marisflavi</name>
    <dbReference type="NCBI Taxonomy" id="189381"/>
    <lineage>
        <taxon>Bacteria</taxon>
        <taxon>Bacillati</taxon>
        <taxon>Bacillota</taxon>
        <taxon>Bacilli</taxon>
        <taxon>Bacillales</taxon>
        <taxon>Bacillaceae</taxon>
        <taxon>Rossellomorea</taxon>
    </lineage>
</organism>
<keyword evidence="3" id="KW-1185">Reference proteome</keyword>
<dbReference type="Proteomes" id="UP000037405">
    <property type="component" value="Unassembled WGS sequence"/>
</dbReference>
<dbReference type="PROSITE" id="PS50234">
    <property type="entry name" value="VWFA"/>
    <property type="match status" value="1"/>
</dbReference>
<dbReference type="SUPFAM" id="SSF53300">
    <property type="entry name" value="vWA-like"/>
    <property type="match status" value="1"/>
</dbReference>
<sequence>MMKKGKFLLVSGLIVLLVFGGVFFGIKLTSNLGKTDKQITAENADKQLDELYSKIDVTKEKPIKGQIDLDPADAASELPDISKFPLTVEGTGNTTVEIFSSTEKSGKGKEGWLNKVAEDFNASGASGQVTIRSIASGTATEYITSGKSIPDAFAPSNELWGEMVKAAGVESNLIEKRLVGNVPGIVISKKKHDQLIEKYGAVNAKTILEAMTEDEFAMGYTDPFASSTGLNFLITGLNAFDNKNVLSDDAVKGFESFQANVPFTASTTLQMREAAKSGMLDGFVLEYQTYTNASDLKDSYEFVPFGVRHDNPLYALGELPAEKVKVLEEFAQFAKQDRYKELAKKDGFNGLEEYQSEMKPLDGSTITSAQKIWKEKKNGTQSIAAVFVADVSGSMDGESLNKLKESLLKGQKYLGKDNSIGLVSYSDDVSINMPIKKFDVNQQSEFVGAVESLQANGGTATYDGIVVAMKMLQDELGKNPDTRPLIFVLSDGDTNQGNSLKAVRPLIEAYKIPVYTIGYNADLKALETISSINEAASINADTDDVVYKIRNLFNVQL</sequence>
<dbReference type="InterPro" id="IPR051266">
    <property type="entry name" value="CLCR"/>
</dbReference>
<dbReference type="PANTHER" id="PTHR10579">
    <property type="entry name" value="CALCIUM-ACTIVATED CHLORIDE CHANNEL REGULATOR"/>
    <property type="match status" value="1"/>
</dbReference>
<dbReference type="AlphaFoldDB" id="A0A0M0GN60"/>
<feature type="domain" description="VWFA" evidence="1">
    <location>
        <begin position="384"/>
        <end position="557"/>
    </location>
</feature>
<dbReference type="RefSeq" id="WP_053426497.1">
    <property type="nucleotide sequence ID" value="NZ_LGUE01000001.1"/>
</dbReference>
<evidence type="ECO:0000259" key="1">
    <source>
        <dbReference type="PROSITE" id="PS50234"/>
    </source>
</evidence>
<proteinExistence type="predicted"/>
<dbReference type="SUPFAM" id="SSF53850">
    <property type="entry name" value="Periplasmic binding protein-like II"/>
    <property type="match status" value="1"/>
</dbReference>
<accession>A0A0M0GN60</accession>
<evidence type="ECO:0000313" key="3">
    <source>
        <dbReference type="Proteomes" id="UP000037405"/>
    </source>
</evidence>
<dbReference type="Pfam" id="PF00092">
    <property type="entry name" value="VWA"/>
    <property type="match status" value="1"/>
</dbReference>